<dbReference type="InterPro" id="IPR019775">
    <property type="entry name" value="WD40_repeat_CS"/>
</dbReference>
<dbReference type="PROSITE" id="PS51394">
    <property type="entry name" value="PFU"/>
    <property type="match status" value="1"/>
</dbReference>
<evidence type="ECO:0000313" key="8">
    <source>
        <dbReference type="EMBL" id="QOY42209.1"/>
    </source>
</evidence>
<dbReference type="GO" id="GO:0043161">
    <property type="term" value="P:proteasome-mediated ubiquitin-dependent protein catabolic process"/>
    <property type="evidence" value="ECO:0007669"/>
    <property type="project" value="TreeGrafter"/>
</dbReference>
<dbReference type="SMART" id="SM00320">
    <property type="entry name" value="WD40"/>
    <property type="match status" value="6"/>
</dbReference>
<dbReference type="InterPro" id="IPR036322">
    <property type="entry name" value="WD40_repeat_dom_sf"/>
</dbReference>
<organism evidence="8 9">
    <name type="scientific">Cryptosporidium parvum</name>
    <dbReference type="NCBI Taxonomy" id="5807"/>
    <lineage>
        <taxon>Eukaryota</taxon>
        <taxon>Sar</taxon>
        <taxon>Alveolata</taxon>
        <taxon>Apicomplexa</taxon>
        <taxon>Conoidasida</taxon>
        <taxon>Coccidia</taxon>
        <taxon>Eucoccidiorida</taxon>
        <taxon>Eimeriorina</taxon>
        <taxon>Cryptosporidiidae</taxon>
        <taxon>Cryptosporidium</taxon>
    </lineage>
</organism>
<dbReference type="SUPFAM" id="SSF50978">
    <property type="entry name" value="WD40 repeat-like"/>
    <property type="match status" value="1"/>
</dbReference>
<sequence>MLYILSKELTGHEGCARCVCVLKDNRIVTGGLDNQIIIWNYLENAWIQELHLLHHKSYVLALEPSDILLNEESHEILFYSGGLDKIIYRLSAKDGKILATYKGHKSTICSIKEHCELNILISGSWDGSAIIWDLNSSECKHILNGHQHAVTVSIISQPISGKFFLLTGSQNKSLFLWKIPEAKLIKTITNSHDDIIRSISISNNIFEKDSVVAITVSNDCAIKIWQLFLKSGSENCILKNTKKHHKSFIFDVKFSKFHTECFFTASDDCSVAIWKLSNNFEVILLQNITMTSTIWNITEMNDKDSILTVSEDGTCRIWINSLVNDLELEKLTDSKKIDTTESHKCTNSEDLQNNQEYNTNILSEVPEISQLNSIIVEKIGTVQIFKDNSKLKAYEWANCCWNYLGTITEINNLSSKVKYLGDKYFDSGLYDLVIKIEIDIDCNNNKVPFNFGNSVIELSEKFCLREGIDRKYCKAISNSIINGINIVENATTFSELFESCFEFKLFKKFNIDSLIISFGREQKAYLDQLNTKDRINSDNTSYLLDAETEHLNDFFIKLKSKICNETNSFTSFQIKYIEMDIIYKKLSNFIGNNSLSVPIIDLWRILALHPQSSDIHKKTDQGWWLLALILNVVDLISIDYLNYPSISGNNEFRGSLFLICIRFLCNMFHNSTNREAMLSKIQSIILNIDKSTTRFTERNFQLSLKENTNKNAIVACLAFMFNYIVALNNKNCAFVDSRNLIILYVCKFIPLTRCDEFAEYVDEILHYQLLILTNNYYYLIKLESYSHIYIPEDKEIRNISNLILKCSRSSKTLYYQLVTSLNIIKNGRN</sequence>
<proteinExistence type="predicted"/>
<name>A0A7S7LH05_CRYPV</name>
<dbReference type="InterPro" id="IPR015943">
    <property type="entry name" value="WD40/YVTN_repeat-like_dom_sf"/>
</dbReference>
<keyword evidence="3 5" id="KW-0853">WD repeat</keyword>
<dbReference type="GO" id="GO:0043130">
    <property type="term" value="F:ubiquitin binding"/>
    <property type="evidence" value="ECO:0007669"/>
    <property type="project" value="TreeGrafter"/>
</dbReference>
<feature type="domain" description="PUL" evidence="7">
    <location>
        <begin position="504"/>
        <end position="824"/>
    </location>
</feature>
<evidence type="ECO:0000259" key="7">
    <source>
        <dbReference type="PROSITE" id="PS51396"/>
    </source>
</evidence>
<feature type="domain" description="PFU" evidence="6">
    <location>
        <begin position="393"/>
        <end position="494"/>
    </location>
</feature>
<keyword evidence="2" id="KW-0963">Cytoplasm</keyword>
<evidence type="ECO:0000256" key="3">
    <source>
        <dbReference type="ARBA" id="ARBA00022574"/>
    </source>
</evidence>
<gene>
    <name evidence="8" type="ORF">CPATCC_001830</name>
</gene>
<dbReference type="VEuPathDB" id="CryptoDB:CPATCC_0020370"/>
<dbReference type="Pfam" id="PF00400">
    <property type="entry name" value="WD40"/>
    <property type="match status" value="4"/>
</dbReference>
<accession>A0A7S7LH05</accession>
<evidence type="ECO:0000256" key="4">
    <source>
        <dbReference type="ARBA" id="ARBA00022737"/>
    </source>
</evidence>
<dbReference type="InterPro" id="IPR011989">
    <property type="entry name" value="ARM-like"/>
</dbReference>
<dbReference type="EMBL" id="CP044419">
    <property type="protein sequence ID" value="QOY42209.1"/>
    <property type="molecule type" value="Genomic_DNA"/>
</dbReference>
<comment type="subcellular location">
    <subcellularLocation>
        <location evidence="1">Cytoplasm</location>
    </subcellularLocation>
</comment>
<dbReference type="InterPro" id="IPR001680">
    <property type="entry name" value="WD40_rpt"/>
</dbReference>
<keyword evidence="4" id="KW-0677">Repeat</keyword>
<evidence type="ECO:0000256" key="5">
    <source>
        <dbReference type="PROSITE-ProRule" id="PRU00221"/>
    </source>
</evidence>
<dbReference type="Pfam" id="PF09070">
    <property type="entry name" value="PFU"/>
    <property type="match status" value="1"/>
</dbReference>
<dbReference type="Proteomes" id="UP000593906">
    <property type="component" value="Chromosome 4"/>
</dbReference>
<evidence type="ECO:0000259" key="6">
    <source>
        <dbReference type="PROSITE" id="PS51394"/>
    </source>
</evidence>
<dbReference type="GO" id="GO:0010992">
    <property type="term" value="P:ubiquitin recycling"/>
    <property type="evidence" value="ECO:0007669"/>
    <property type="project" value="TreeGrafter"/>
</dbReference>
<dbReference type="PROSITE" id="PS50082">
    <property type="entry name" value="WD_REPEATS_2"/>
    <property type="match status" value="2"/>
</dbReference>
<dbReference type="InterPro" id="IPR038122">
    <property type="entry name" value="PFU_sf"/>
</dbReference>
<dbReference type="PROSITE" id="PS51396">
    <property type="entry name" value="PUL"/>
    <property type="match status" value="1"/>
</dbReference>
<feature type="repeat" description="WD" evidence="5">
    <location>
        <begin position="101"/>
        <end position="142"/>
    </location>
</feature>
<dbReference type="OMA" id="CCLRFYL"/>
<dbReference type="CDD" id="cd00200">
    <property type="entry name" value="WD40"/>
    <property type="match status" value="1"/>
</dbReference>
<evidence type="ECO:0000256" key="1">
    <source>
        <dbReference type="ARBA" id="ARBA00004496"/>
    </source>
</evidence>
<dbReference type="Pfam" id="PF08324">
    <property type="entry name" value="PUL"/>
    <property type="match status" value="1"/>
</dbReference>
<feature type="repeat" description="WD" evidence="5">
    <location>
        <begin position="9"/>
        <end position="40"/>
    </location>
</feature>
<dbReference type="AlphaFoldDB" id="A0A7S7LH05"/>
<dbReference type="Gene3D" id="1.25.10.10">
    <property type="entry name" value="Leucine-rich Repeat Variant"/>
    <property type="match status" value="1"/>
</dbReference>
<dbReference type="PANTHER" id="PTHR19849">
    <property type="entry name" value="PHOSPHOLIPASE A-2-ACTIVATING PROTEIN"/>
    <property type="match status" value="1"/>
</dbReference>
<dbReference type="GO" id="GO:0005737">
    <property type="term" value="C:cytoplasm"/>
    <property type="evidence" value="ECO:0007669"/>
    <property type="project" value="UniProtKB-SubCell"/>
</dbReference>
<dbReference type="InterPro" id="IPR015155">
    <property type="entry name" value="PFU"/>
</dbReference>
<evidence type="ECO:0000313" key="9">
    <source>
        <dbReference type="Proteomes" id="UP000593906"/>
    </source>
</evidence>
<dbReference type="PROSITE" id="PS50294">
    <property type="entry name" value="WD_REPEATS_REGION"/>
    <property type="match status" value="1"/>
</dbReference>
<dbReference type="PANTHER" id="PTHR19849:SF0">
    <property type="entry name" value="PHOSPHOLIPASE A-2-ACTIVATING PROTEIN"/>
    <property type="match status" value="1"/>
</dbReference>
<protein>
    <submittedName>
        <fullName evidence="8">Uncharacterized protein</fullName>
    </submittedName>
</protein>
<dbReference type="PROSITE" id="PS00678">
    <property type="entry name" value="WD_REPEATS_1"/>
    <property type="match status" value="1"/>
</dbReference>
<dbReference type="Gene3D" id="2.130.10.10">
    <property type="entry name" value="YVTN repeat-like/Quinoprotein amine dehydrogenase"/>
    <property type="match status" value="2"/>
</dbReference>
<dbReference type="GO" id="GO:0005634">
    <property type="term" value="C:nucleus"/>
    <property type="evidence" value="ECO:0007669"/>
    <property type="project" value="TreeGrafter"/>
</dbReference>
<evidence type="ECO:0000256" key="2">
    <source>
        <dbReference type="ARBA" id="ARBA00022490"/>
    </source>
</evidence>
<dbReference type="InterPro" id="IPR013535">
    <property type="entry name" value="PUL_dom"/>
</dbReference>
<reference evidence="8 9" key="1">
    <citation type="submission" date="2019-09" db="EMBL/GenBank/DDBJ databases">
        <title>Consistent, comparative and evidence-based genome assembly and annotation for Cryptosporidium parvum, C. hominis and C. tyzzeri.</title>
        <authorList>
            <person name="Baptista R.P."/>
            <person name="Li Y."/>
            <person name="Sateriale A."/>
            <person name="Ansell B."/>
            <person name="Jex A."/>
            <person name="Sanders M."/>
            <person name="Brooks K."/>
            <person name="Tracey A."/>
            <person name="Berriman M."/>
            <person name="Striepen B."/>
            <person name="Cotton J.A."/>
            <person name="Kissinger J.C."/>
        </authorList>
    </citation>
    <scope>NUCLEOTIDE SEQUENCE [LARGE SCALE GENOMIC DNA]</scope>
    <source>
        <strain evidence="8 9">IOWA-ATCC</strain>
    </source>
</reference>
<dbReference type="Gene3D" id="3.10.20.870">
    <property type="entry name" value="PFU (PLAA family ubiquitin binding), C-terminal domain"/>
    <property type="match status" value="1"/>
</dbReference>